<organism evidence="2 3">
    <name type="scientific">Bifidobacterium adolescentis</name>
    <dbReference type="NCBI Taxonomy" id="1680"/>
    <lineage>
        <taxon>Bacteria</taxon>
        <taxon>Bacillati</taxon>
        <taxon>Actinomycetota</taxon>
        <taxon>Actinomycetes</taxon>
        <taxon>Bifidobacteriales</taxon>
        <taxon>Bifidobacteriaceae</taxon>
        <taxon>Bifidobacterium</taxon>
    </lineage>
</organism>
<dbReference type="Proteomes" id="UP000193208">
    <property type="component" value="Unassembled WGS sequence"/>
</dbReference>
<dbReference type="AlphaFoldDB" id="A0A1X3A080"/>
<accession>A0A1X3A080</accession>
<sequence length="117" mass="13219">MRSEFPGLLYCAGALIAVASWTLFMFSKKKHREGRTVSILRLSVIWILFLVSSALALASYPVFEMYSGSMDPDVIDFYSQPFIRLLPAVTCIMNLCVSTCCSMALVSKRRKTEHRNI</sequence>
<evidence type="ECO:0000313" key="2">
    <source>
        <dbReference type="EMBL" id="OSH00056.1"/>
    </source>
</evidence>
<feature type="transmembrane region" description="Helical" evidence="1">
    <location>
        <begin position="39"/>
        <end position="62"/>
    </location>
</feature>
<evidence type="ECO:0000256" key="1">
    <source>
        <dbReference type="SAM" id="Phobius"/>
    </source>
</evidence>
<dbReference type="EMBL" id="LNKI01000003">
    <property type="protein sequence ID" value="OSH00056.1"/>
    <property type="molecule type" value="Genomic_DNA"/>
</dbReference>
<gene>
    <name evidence="2" type="ORF">AL0467_1258</name>
</gene>
<keyword evidence="1" id="KW-0812">Transmembrane</keyword>
<name>A0A1X3A080_BIFAD</name>
<reference evidence="2 3" key="1">
    <citation type="journal article" date="2016" name="Sci. Rep.">
        <title>Evaluation of genetic diversity among strains of the human gut commensal Bifidobacterium adolescentis.</title>
        <authorList>
            <person name="Duranti S."/>
            <person name="Milani C."/>
            <person name="Lugli G.A."/>
            <person name="Mancabelli L."/>
            <person name="Turroni F."/>
            <person name="Ferrario C."/>
            <person name="Mangifesta M."/>
            <person name="Viappiani A."/>
            <person name="Sanchez B."/>
            <person name="Margolles A."/>
            <person name="van Sinderen D."/>
            <person name="Ventura M."/>
        </authorList>
    </citation>
    <scope>NUCLEOTIDE SEQUENCE [LARGE SCALE GENOMIC DNA]</scope>
    <source>
        <strain evidence="2 3">AL46-7</strain>
    </source>
</reference>
<feature type="transmembrane region" description="Helical" evidence="1">
    <location>
        <begin position="6"/>
        <end position="27"/>
    </location>
</feature>
<dbReference type="RefSeq" id="WP_085381970.1">
    <property type="nucleotide sequence ID" value="NZ_CAXYMC010000109.1"/>
</dbReference>
<protein>
    <submittedName>
        <fullName evidence="2">Uncharacterized protein</fullName>
    </submittedName>
</protein>
<keyword evidence="1" id="KW-1133">Transmembrane helix</keyword>
<evidence type="ECO:0000313" key="3">
    <source>
        <dbReference type="Proteomes" id="UP000193208"/>
    </source>
</evidence>
<feature type="transmembrane region" description="Helical" evidence="1">
    <location>
        <begin position="82"/>
        <end position="106"/>
    </location>
</feature>
<comment type="caution">
    <text evidence="2">The sequence shown here is derived from an EMBL/GenBank/DDBJ whole genome shotgun (WGS) entry which is preliminary data.</text>
</comment>
<proteinExistence type="predicted"/>
<keyword evidence="1" id="KW-0472">Membrane</keyword>